<dbReference type="AlphaFoldDB" id="A0A380P453"/>
<keyword evidence="2" id="KW-0472">Membrane</keyword>
<evidence type="ECO:0000313" key="3">
    <source>
        <dbReference type="EMBL" id="SUP59594.1"/>
    </source>
</evidence>
<gene>
    <name evidence="3" type="ORF">NCTC13645_01853</name>
</gene>
<protein>
    <submittedName>
        <fullName evidence="3">Uncharacterized protein</fullName>
    </submittedName>
</protein>
<name>A0A380P453_WEIVI</name>
<feature type="transmembrane region" description="Helical" evidence="2">
    <location>
        <begin position="6"/>
        <end position="27"/>
    </location>
</feature>
<keyword evidence="2" id="KW-0812">Transmembrane</keyword>
<reference evidence="3 4" key="1">
    <citation type="submission" date="2018-06" db="EMBL/GenBank/DDBJ databases">
        <authorList>
            <consortium name="Pathogen Informatics"/>
            <person name="Doyle S."/>
        </authorList>
    </citation>
    <scope>NUCLEOTIDE SEQUENCE [LARGE SCALE GENOMIC DNA]</scope>
    <source>
        <strain evidence="3 4">NCTC13645</strain>
    </source>
</reference>
<keyword evidence="2" id="KW-1133">Transmembrane helix</keyword>
<dbReference type="EMBL" id="UHIV01000004">
    <property type="protein sequence ID" value="SUP59594.1"/>
    <property type="molecule type" value="Genomic_DNA"/>
</dbReference>
<evidence type="ECO:0000313" key="4">
    <source>
        <dbReference type="Proteomes" id="UP000254621"/>
    </source>
</evidence>
<sequence>MHKYWATWLIAGCILIGAAGFGSYEYIYSQDTKKAEIASSKSKNLHKRNKNQSPMRKQNLSSQQKRNLKQALRLKEAPIKSQRQALQLVPFNLTQLQWMLQHLLESTA</sequence>
<accession>A0A380P453</accession>
<feature type="compositionally biased region" description="Polar residues" evidence="1">
    <location>
        <begin position="51"/>
        <end position="65"/>
    </location>
</feature>
<organism evidence="3 4">
    <name type="scientific">Weissella viridescens</name>
    <name type="common">Lactobacillus viridescens</name>
    <dbReference type="NCBI Taxonomy" id="1629"/>
    <lineage>
        <taxon>Bacteria</taxon>
        <taxon>Bacillati</taxon>
        <taxon>Bacillota</taxon>
        <taxon>Bacilli</taxon>
        <taxon>Lactobacillales</taxon>
        <taxon>Lactobacillaceae</taxon>
        <taxon>Weissella</taxon>
    </lineage>
</organism>
<evidence type="ECO:0000256" key="2">
    <source>
        <dbReference type="SAM" id="Phobius"/>
    </source>
</evidence>
<evidence type="ECO:0000256" key="1">
    <source>
        <dbReference type="SAM" id="MobiDB-lite"/>
    </source>
</evidence>
<feature type="region of interest" description="Disordered" evidence="1">
    <location>
        <begin position="39"/>
        <end position="67"/>
    </location>
</feature>
<dbReference type="Proteomes" id="UP000254621">
    <property type="component" value="Unassembled WGS sequence"/>
</dbReference>
<proteinExistence type="predicted"/>